<accession>A0A8E0VCY7</accession>
<name>A0A8E0VCY7_9TREM</name>
<evidence type="ECO:0008006" key="4">
    <source>
        <dbReference type="Google" id="ProtNLM"/>
    </source>
</evidence>
<dbReference type="EMBL" id="LUCM01010824">
    <property type="protein sequence ID" value="KAA0184905.1"/>
    <property type="molecule type" value="Genomic_DNA"/>
</dbReference>
<evidence type="ECO:0000313" key="2">
    <source>
        <dbReference type="EMBL" id="KAA0184905.1"/>
    </source>
</evidence>
<comment type="caution">
    <text evidence="2">The sequence shown here is derived from an EMBL/GenBank/DDBJ whole genome shotgun (WGS) entry which is preliminary data.</text>
</comment>
<proteinExistence type="predicted"/>
<feature type="region of interest" description="Disordered" evidence="1">
    <location>
        <begin position="359"/>
        <end position="396"/>
    </location>
</feature>
<feature type="region of interest" description="Disordered" evidence="1">
    <location>
        <begin position="269"/>
        <end position="299"/>
    </location>
</feature>
<dbReference type="InterPro" id="IPR051494">
    <property type="entry name" value="BSD_domain-containing"/>
</dbReference>
<evidence type="ECO:0000313" key="3">
    <source>
        <dbReference type="Proteomes" id="UP000728185"/>
    </source>
</evidence>
<reference evidence="2" key="1">
    <citation type="submission" date="2019-05" db="EMBL/GenBank/DDBJ databases">
        <title>Annotation for the trematode Fasciolopsis buski.</title>
        <authorList>
            <person name="Choi Y.-J."/>
        </authorList>
    </citation>
    <scope>NUCLEOTIDE SEQUENCE</scope>
    <source>
        <strain evidence="2">HT</strain>
        <tissue evidence="2">Whole worm</tissue>
    </source>
</reference>
<feature type="compositionally biased region" description="Basic and acidic residues" evidence="1">
    <location>
        <begin position="276"/>
        <end position="287"/>
    </location>
</feature>
<evidence type="ECO:0000256" key="1">
    <source>
        <dbReference type="SAM" id="MobiDB-lite"/>
    </source>
</evidence>
<organism evidence="2 3">
    <name type="scientific">Fasciolopsis buskii</name>
    <dbReference type="NCBI Taxonomy" id="27845"/>
    <lineage>
        <taxon>Eukaryota</taxon>
        <taxon>Metazoa</taxon>
        <taxon>Spiralia</taxon>
        <taxon>Lophotrochozoa</taxon>
        <taxon>Platyhelminthes</taxon>
        <taxon>Trematoda</taxon>
        <taxon>Digenea</taxon>
        <taxon>Plagiorchiida</taxon>
        <taxon>Echinostomata</taxon>
        <taxon>Echinostomatoidea</taxon>
        <taxon>Fasciolidae</taxon>
        <taxon>Fasciolopsis</taxon>
    </lineage>
</organism>
<gene>
    <name evidence="2" type="ORF">FBUS_09143</name>
</gene>
<dbReference type="PANTHER" id="PTHR16019">
    <property type="entry name" value="SYNAPSE-ASSOCIATED PROTEIN"/>
    <property type="match status" value="1"/>
</dbReference>
<feature type="compositionally biased region" description="Basic and acidic residues" evidence="1">
    <location>
        <begin position="381"/>
        <end position="396"/>
    </location>
</feature>
<sequence length="396" mass="44067">MTESVPQEKDGTLSGLLNWVPKLQKPIGENAVVYYMNRLASFGGENPTDVTEQDSTGEKPSSVITSDVSTIDAYVVFVPFIYFNSLDRKPLPDTLDKADDSNTRSKAVGSSHMEGALLDWLDGLSARTGEVWNQIKQDFGEVVSVVSKEPRDTVTRTASSVRQHISALADAALKINPNEFALLPESTASSGEQDKCSVYYPSCQLVTFSQIASYTYCLPPCLLQARLQIIRADPATYECEPSPPPPHSSVHSYADWRAAYFDEATCQPRPGIPLSDIRDPSNEDRSPDSLLEPPHPSPEELLDQYPFMRTYLTQLVHVEGQPGGKGLTDADFWSRYYYRVWLLDVTERRRQKLAERIASTTTLKGPDSVDAKNRSTPASCEVDKPDDKEDNDWFGK</sequence>
<dbReference type="Proteomes" id="UP000728185">
    <property type="component" value="Unassembled WGS sequence"/>
</dbReference>
<protein>
    <recommendedName>
        <fullName evidence="4">BSD domain-containing protein</fullName>
    </recommendedName>
</protein>
<dbReference type="PANTHER" id="PTHR16019:SF5">
    <property type="entry name" value="BSD DOMAIN-CONTAINING PROTEIN 1"/>
    <property type="match status" value="1"/>
</dbReference>
<keyword evidence="3" id="KW-1185">Reference proteome</keyword>
<dbReference type="GO" id="GO:0005737">
    <property type="term" value="C:cytoplasm"/>
    <property type="evidence" value="ECO:0007669"/>
    <property type="project" value="TreeGrafter"/>
</dbReference>
<dbReference type="OrthoDB" id="73788at2759"/>
<dbReference type="AlphaFoldDB" id="A0A8E0VCY7"/>